<organism evidence="15 16">
    <name type="scientific">Dorea formicigenerans ATCC 27755</name>
    <dbReference type="NCBI Taxonomy" id="411461"/>
    <lineage>
        <taxon>Bacteria</taxon>
        <taxon>Bacillati</taxon>
        <taxon>Bacillota</taxon>
        <taxon>Clostridia</taxon>
        <taxon>Lachnospirales</taxon>
        <taxon>Lachnospiraceae</taxon>
        <taxon>Dorea</taxon>
    </lineage>
</organism>
<evidence type="ECO:0000256" key="1">
    <source>
        <dbReference type="ARBA" id="ARBA00004496"/>
    </source>
</evidence>
<name>B0GAG6_9FIRM</name>
<comment type="catalytic activity">
    <reaction evidence="9">
        <text>L-proline + NAD(+) = (S)-1-pyrroline-5-carboxylate + NADH + 2 H(+)</text>
        <dbReference type="Rhea" id="RHEA:14105"/>
        <dbReference type="ChEBI" id="CHEBI:15378"/>
        <dbReference type="ChEBI" id="CHEBI:17388"/>
        <dbReference type="ChEBI" id="CHEBI:57540"/>
        <dbReference type="ChEBI" id="CHEBI:57945"/>
        <dbReference type="ChEBI" id="CHEBI:60039"/>
        <dbReference type="EC" id="1.5.1.2"/>
    </reaction>
</comment>
<dbReference type="SUPFAM" id="SSF48179">
    <property type="entry name" value="6-phosphogluconate dehydrogenase C-terminal domain-like"/>
    <property type="match status" value="1"/>
</dbReference>
<evidence type="ECO:0000256" key="6">
    <source>
        <dbReference type="ARBA" id="ARBA00022857"/>
    </source>
</evidence>
<evidence type="ECO:0000256" key="7">
    <source>
        <dbReference type="ARBA" id="ARBA00023002"/>
    </source>
</evidence>
<dbReference type="GO" id="GO:0004735">
    <property type="term" value="F:pyrroline-5-carboxylate reductase activity"/>
    <property type="evidence" value="ECO:0007669"/>
    <property type="project" value="UniProtKB-UniRule"/>
</dbReference>
<dbReference type="FunFam" id="1.10.3730.10:FF:000001">
    <property type="entry name" value="Pyrroline-5-carboxylate reductase"/>
    <property type="match status" value="1"/>
</dbReference>
<dbReference type="PROSITE" id="PS00521">
    <property type="entry name" value="P5CR"/>
    <property type="match status" value="1"/>
</dbReference>
<dbReference type="STRING" id="411461.DORFOR_03282"/>
<dbReference type="SUPFAM" id="SSF51735">
    <property type="entry name" value="NAD(P)-binding Rossmann-fold domains"/>
    <property type="match status" value="1"/>
</dbReference>
<evidence type="ECO:0000256" key="12">
    <source>
        <dbReference type="RuleBase" id="RU003903"/>
    </source>
</evidence>
<dbReference type="InterPro" id="IPR028939">
    <property type="entry name" value="P5C_Rdtase_cat_N"/>
</dbReference>
<comment type="function">
    <text evidence="8 9">Catalyzes the reduction of 1-pyrroline-5-carboxylate (PCA) to L-proline.</text>
</comment>
<dbReference type="EMBL" id="AAXA02000016">
    <property type="protein sequence ID" value="EDR45498.1"/>
    <property type="molecule type" value="Genomic_DNA"/>
</dbReference>
<evidence type="ECO:0000313" key="16">
    <source>
        <dbReference type="Proteomes" id="UP000005359"/>
    </source>
</evidence>
<keyword evidence="6 9" id="KW-0521">NADP</keyword>
<dbReference type="InterPro" id="IPR029036">
    <property type="entry name" value="P5CR_dimer"/>
</dbReference>
<evidence type="ECO:0000259" key="13">
    <source>
        <dbReference type="Pfam" id="PF03807"/>
    </source>
</evidence>
<evidence type="ECO:0000256" key="5">
    <source>
        <dbReference type="ARBA" id="ARBA00022650"/>
    </source>
</evidence>
<dbReference type="Pfam" id="PF14748">
    <property type="entry name" value="P5CR_dimer"/>
    <property type="match status" value="1"/>
</dbReference>
<dbReference type="HAMAP" id="MF_01925">
    <property type="entry name" value="P5C_reductase"/>
    <property type="match status" value="1"/>
</dbReference>
<evidence type="ECO:0000256" key="11">
    <source>
        <dbReference type="PIRSR" id="PIRSR000193-1"/>
    </source>
</evidence>
<dbReference type="InterPro" id="IPR053790">
    <property type="entry name" value="P5CR-like_CS"/>
</dbReference>
<dbReference type="PANTHER" id="PTHR11645:SF0">
    <property type="entry name" value="PYRROLINE-5-CARBOXYLATE REDUCTASE 3"/>
    <property type="match status" value="1"/>
</dbReference>
<evidence type="ECO:0000313" key="15">
    <source>
        <dbReference type="EMBL" id="EDR45498.1"/>
    </source>
</evidence>
<dbReference type="GO" id="GO:0055129">
    <property type="term" value="P:L-proline biosynthetic process"/>
    <property type="evidence" value="ECO:0007669"/>
    <property type="project" value="UniProtKB-UniRule"/>
</dbReference>
<evidence type="ECO:0000256" key="4">
    <source>
        <dbReference type="ARBA" id="ARBA00022605"/>
    </source>
</evidence>
<accession>B0GAG6</accession>
<comment type="caution">
    <text evidence="15">The sequence shown here is derived from an EMBL/GenBank/DDBJ whole genome shotgun (WGS) entry which is preliminary data.</text>
</comment>
<dbReference type="EC" id="1.5.1.2" evidence="9 10"/>
<keyword evidence="5 9" id="KW-0641">Proline biosynthesis</keyword>
<feature type="domain" description="Pyrroline-5-carboxylate reductase dimerisation" evidence="14">
    <location>
        <begin position="172"/>
        <end position="276"/>
    </location>
</feature>
<evidence type="ECO:0000256" key="2">
    <source>
        <dbReference type="ARBA" id="ARBA00005525"/>
    </source>
</evidence>
<dbReference type="PANTHER" id="PTHR11645">
    <property type="entry name" value="PYRROLINE-5-CARBOXYLATE REDUCTASE"/>
    <property type="match status" value="1"/>
</dbReference>
<keyword evidence="3 9" id="KW-0963">Cytoplasm</keyword>
<dbReference type="FunFam" id="3.40.50.720:FF:000190">
    <property type="entry name" value="Pyrroline-5-carboxylate reductase"/>
    <property type="match status" value="1"/>
</dbReference>
<dbReference type="eggNOG" id="COG0345">
    <property type="taxonomic scope" value="Bacteria"/>
</dbReference>
<gene>
    <name evidence="9 15" type="primary">proC</name>
    <name evidence="15" type="ORF">DORFOR_03282</name>
</gene>
<dbReference type="AlphaFoldDB" id="B0GAG6"/>
<reference evidence="15 16" key="1">
    <citation type="submission" date="2007-10" db="EMBL/GenBank/DDBJ databases">
        <title>Draft genome sequence of Dorea formicigenerans(ATCC 27755).</title>
        <authorList>
            <person name="Sudarsanam P."/>
            <person name="Ley R."/>
            <person name="Guruge J."/>
            <person name="Turnbaugh P.J."/>
            <person name="Mahowald M."/>
            <person name="Liep D."/>
            <person name="Gordon J."/>
        </authorList>
    </citation>
    <scope>NUCLEOTIDE SEQUENCE [LARGE SCALE GENOMIC DNA]</scope>
    <source>
        <strain evidence="15 16">ATCC 27755</strain>
    </source>
</reference>
<reference evidence="15 16" key="2">
    <citation type="submission" date="2007-10" db="EMBL/GenBank/DDBJ databases">
        <authorList>
            <person name="Fulton L."/>
            <person name="Clifton S."/>
            <person name="Fulton B."/>
            <person name="Xu J."/>
            <person name="Minx P."/>
            <person name="Pepin K.H."/>
            <person name="Johnson M."/>
            <person name="Thiruvilangam P."/>
            <person name="Bhonagiri V."/>
            <person name="Nash W.E."/>
            <person name="Wang C."/>
            <person name="Mardis E.R."/>
            <person name="Wilson R.K."/>
        </authorList>
    </citation>
    <scope>NUCLEOTIDE SEQUENCE [LARGE SCALE GENOMIC DNA]</scope>
    <source>
        <strain evidence="15 16">ATCC 27755</strain>
    </source>
</reference>
<feature type="binding site" evidence="11">
    <location>
        <begin position="18"/>
        <end position="23"/>
    </location>
    <ligand>
        <name>NADP(+)</name>
        <dbReference type="ChEBI" id="CHEBI:58349"/>
    </ligand>
</feature>
<evidence type="ECO:0000256" key="8">
    <source>
        <dbReference type="ARBA" id="ARBA00058118"/>
    </source>
</evidence>
<feature type="domain" description="Pyrroline-5-carboxylate reductase catalytic N-terminal" evidence="13">
    <location>
        <begin position="14"/>
        <end position="108"/>
    </location>
</feature>
<evidence type="ECO:0000256" key="10">
    <source>
        <dbReference type="NCBIfam" id="TIGR00112"/>
    </source>
</evidence>
<evidence type="ECO:0000259" key="14">
    <source>
        <dbReference type="Pfam" id="PF14748"/>
    </source>
</evidence>
<keyword evidence="4 9" id="KW-0028">Amino-acid biosynthesis</keyword>
<dbReference type="PaxDb" id="411461-DORFOR_03282"/>
<dbReference type="InterPro" id="IPR000304">
    <property type="entry name" value="Pyrroline-COOH_reductase"/>
</dbReference>
<dbReference type="InterPro" id="IPR008927">
    <property type="entry name" value="6-PGluconate_DH-like_C_sf"/>
</dbReference>
<dbReference type="NCBIfam" id="TIGR00112">
    <property type="entry name" value="proC"/>
    <property type="match status" value="1"/>
</dbReference>
<protein>
    <recommendedName>
        <fullName evidence="9 10">Pyrroline-5-carboxylate reductase</fullName>
        <shortName evidence="9">P5C reductase</shortName>
        <shortName evidence="9">P5CR</shortName>
        <ecNumber evidence="9 10">1.5.1.2</ecNumber>
    </recommendedName>
    <alternativeName>
        <fullName evidence="9">PCA reductase</fullName>
    </alternativeName>
</protein>
<comment type="subcellular location">
    <subcellularLocation>
        <location evidence="1 9">Cytoplasm</location>
    </subcellularLocation>
</comment>
<dbReference type="PIRSF" id="PIRSF000193">
    <property type="entry name" value="Pyrrol-5-carb_rd"/>
    <property type="match status" value="1"/>
</dbReference>
<dbReference type="Proteomes" id="UP000005359">
    <property type="component" value="Unassembled WGS sequence"/>
</dbReference>
<sequence length="276" mass="29881">MGKANNKKEGITMKLGFIGTGNMASAIMGGIIKNQIIPANDIIGADVMEAGRERVKEQFKIQVTADNHEVINRSDIVILSVKPQFYAEVIAEIKDDVREDQIIITIAPGKTLAWLKEQFGKNVKIVRTMPNTPALVGAGMTAACPNEYMTKEEIAYVLTLLESFGRVEIIPERLMDTVVSVSGSSPAYVFMFIEAMADAAVSGGMPRAQAYQFAAQAVLGSAKMVLETGKHPGELKDMVCSPAGTTIEAVRVLEEKGFRSSVIEAMKTCEEISKSM</sequence>
<dbReference type="InterPro" id="IPR036291">
    <property type="entry name" value="NAD(P)-bd_dom_sf"/>
</dbReference>
<dbReference type="UniPathway" id="UPA00098">
    <property type="reaction ID" value="UER00361"/>
</dbReference>
<comment type="similarity">
    <text evidence="2 9 12">Belongs to the pyrroline-5-carboxylate reductase family.</text>
</comment>
<proteinExistence type="inferred from homology"/>
<feature type="binding site" evidence="11">
    <location>
        <position position="67"/>
    </location>
    <ligand>
        <name>NADPH</name>
        <dbReference type="ChEBI" id="CHEBI:57783"/>
    </ligand>
</feature>
<comment type="pathway">
    <text evidence="9 12">Amino-acid biosynthesis; L-proline biosynthesis; L-proline from L-glutamate 5-semialdehyde: step 1/1.</text>
</comment>
<dbReference type="Gene3D" id="3.40.50.720">
    <property type="entry name" value="NAD(P)-binding Rossmann-like Domain"/>
    <property type="match status" value="1"/>
</dbReference>
<evidence type="ECO:0000256" key="3">
    <source>
        <dbReference type="ARBA" id="ARBA00022490"/>
    </source>
</evidence>
<dbReference type="Gene3D" id="1.10.3730.10">
    <property type="entry name" value="ProC C-terminal domain-like"/>
    <property type="match status" value="1"/>
</dbReference>
<evidence type="ECO:0000256" key="9">
    <source>
        <dbReference type="HAMAP-Rule" id="MF_01925"/>
    </source>
</evidence>
<comment type="catalytic activity">
    <reaction evidence="9 12">
        <text>L-proline + NADP(+) = (S)-1-pyrroline-5-carboxylate + NADPH + 2 H(+)</text>
        <dbReference type="Rhea" id="RHEA:14109"/>
        <dbReference type="ChEBI" id="CHEBI:15378"/>
        <dbReference type="ChEBI" id="CHEBI:17388"/>
        <dbReference type="ChEBI" id="CHEBI:57783"/>
        <dbReference type="ChEBI" id="CHEBI:58349"/>
        <dbReference type="ChEBI" id="CHEBI:60039"/>
        <dbReference type="EC" id="1.5.1.2"/>
    </reaction>
</comment>
<keyword evidence="7 9" id="KW-0560">Oxidoreductase</keyword>
<dbReference type="GO" id="GO:0005737">
    <property type="term" value="C:cytoplasm"/>
    <property type="evidence" value="ECO:0007669"/>
    <property type="project" value="UniProtKB-SubCell"/>
</dbReference>
<dbReference type="Pfam" id="PF03807">
    <property type="entry name" value="F420_oxidored"/>
    <property type="match status" value="1"/>
</dbReference>